<evidence type="ECO:0000256" key="8">
    <source>
        <dbReference type="RuleBase" id="RU000461"/>
    </source>
</evidence>
<dbReference type="AlphaFoldDB" id="A0A4S4CXX8"/>
<dbReference type="InterPro" id="IPR002401">
    <property type="entry name" value="Cyt_P450_E_grp-I"/>
</dbReference>
<evidence type="ECO:0000313" key="10">
    <source>
        <dbReference type="EMBL" id="THF94739.1"/>
    </source>
</evidence>
<protein>
    <submittedName>
        <fullName evidence="10">Uncharacterized protein</fullName>
    </submittedName>
</protein>
<evidence type="ECO:0000256" key="1">
    <source>
        <dbReference type="ARBA" id="ARBA00010617"/>
    </source>
</evidence>
<accession>A0A4S4CXX8</accession>
<dbReference type="GO" id="GO:0016705">
    <property type="term" value="F:oxidoreductase activity, acting on paired donors, with incorporation or reduction of molecular oxygen"/>
    <property type="evidence" value="ECO:0007669"/>
    <property type="project" value="InterPro"/>
</dbReference>
<dbReference type="PROSITE" id="PS00086">
    <property type="entry name" value="CYTOCHROME_P450"/>
    <property type="match status" value="1"/>
</dbReference>
<evidence type="ECO:0000256" key="9">
    <source>
        <dbReference type="SAM" id="MobiDB-lite"/>
    </source>
</evidence>
<feature type="region of interest" description="Disordered" evidence="9">
    <location>
        <begin position="497"/>
        <end position="524"/>
    </location>
</feature>
<sequence length="590" mass="65774">MAADKVDRTNVVIKEGLRLGVEDKDEAGVGVGDSKAVVRLEGEGNHKSLPPPSPPKLPIVGNLHQLGLFPHRTLRSLAQKYGPLMQLHFGSVPVLVVSSAVAAREIMKTHDLAFSSRPKTINGSKIVYDCKDVAFSPYGEHWRQVRSICVVHLLSNRMVQSFRNVREEETALMIEKIKNSSSSSSSSSVNLTDMFVTLTNDIVCRVALGRKYSGTTGGKSFKELLATLGELIGVFNVGDYIPWLVWMNRINGLDAKVEKFSKVMDEFLEGVVEEHVDRRKRDNSYSVNIGNENKHDFVDLLLQIQLENTSGSLVHRDTIKALILDMFAAGTDTIFTTMVWTMAELLKHPQIMKKLQNEVREVAKGKLNITEDDLVNMHYLKAVIKESLRIHPPIPLLFPRESVQEAKVMGYDIVAGRQVIVNAWAIARDPFSWEDPEEFRPERFLNSSIDFKGHDFEFIPFGAGRRGCPGTLFAMNVDELVLASVVHKFDLSLPDGSSGEDLDMTEAADTTHGEPTDGSQIDENLNEPTMDEKLASLDVLENNENLNEPTMGEKLASLNVLKNDEVKSLEKKRNFSARDASKCGFYSCFP</sequence>
<keyword evidence="3 7" id="KW-0479">Metal-binding</keyword>
<dbReference type="Proteomes" id="UP000306102">
    <property type="component" value="Unassembled WGS sequence"/>
</dbReference>
<proteinExistence type="inferred from homology"/>
<keyword evidence="5 7" id="KW-0408">Iron</keyword>
<keyword evidence="6 8" id="KW-0503">Monooxygenase</keyword>
<keyword evidence="4 8" id="KW-0560">Oxidoreductase</keyword>
<dbReference type="InterPro" id="IPR017972">
    <property type="entry name" value="Cyt_P450_CS"/>
</dbReference>
<dbReference type="FunFam" id="1.10.630.10:FF:000011">
    <property type="entry name" value="Cytochrome P450 83B1"/>
    <property type="match status" value="1"/>
</dbReference>
<evidence type="ECO:0000256" key="7">
    <source>
        <dbReference type="PIRSR" id="PIRSR602401-1"/>
    </source>
</evidence>
<dbReference type="GO" id="GO:0004497">
    <property type="term" value="F:monooxygenase activity"/>
    <property type="evidence" value="ECO:0007669"/>
    <property type="project" value="UniProtKB-KW"/>
</dbReference>
<comment type="caution">
    <text evidence="10">The sequence shown here is derived from an EMBL/GenBank/DDBJ whole genome shotgun (WGS) entry which is preliminary data.</text>
</comment>
<comment type="cofactor">
    <cofactor evidence="7">
        <name>heme</name>
        <dbReference type="ChEBI" id="CHEBI:30413"/>
    </cofactor>
</comment>
<gene>
    <name evidence="10" type="ORF">TEA_009336</name>
</gene>
<evidence type="ECO:0000313" key="11">
    <source>
        <dbReference type="Proteomes" id="UP000306102"/>
    </source>
</evidence>
<name>A0A4S4CXX8_CAMSN</name>
<dbReference type="CDD" id="cd11072">
    <property type="entry name" value="CYP71-like"/>
    <property type="match status" value="1"/>
</dbReference>
<comment type="similarity">
    <text evidence="1 8">Belongs to the cytochrome P450 family.</text>
</comment>
<feature type="binding site" description="axial binding residue" evidence="7">
    <location>
        <position position="468"/>
    </location>
    <ligand>
        <name>heme</name>
        <dbReference type="ChEBI" id="CHEBI:30413"/>
    </ligand>
    <ligandPart>
        <name>Fe</name>
        <dbReference type="ChEBI" id="CHEBI:18248"/>
    </ligandPart>
</feature>
<evidence type="ECO:0000256" key="5">
    <source>
        <dbReference type="ARBA" id="ARBA00023004"/>
    </source>
</evidence>
<evidence type="ECO:0000256" key="4">
    <source>
        <dbReference type="ARBA" id="ARBA00023002"/>
    </source>
</evidence>
<dbReference type="InterPro" id="IPR001128">
    <property type="entry name" value="Cyt_P450"/>
</dbReference>
<dbReference type="SUPFAM" id="SSF48264">
    <property type="entry name" value="Cytochrome P450"/>
    <property type="match status" value="1"/>
</dbReference>
<dbReference type="EMBL" id="SDRB02013527">
    <property type="protein sequence ID" value="THF94739.1"/>
    <property type="molecule type" value="Genomic_DNA"/>
</dbReference>
<evidence type="ECO:0000256" key="2">
    <source>
        <dbReference type="ARBA" id="ARBA00022617"/>
    </source>
</evidence>
<evidence type="ECO:0000256" key="3">
    <source>
        <dbReference type="ARBA" id="ARBA00022723"/>
    </source>
</evidence>
<organism evidence="10 11">
    <name type="scientific">Camellia sinensis var. sinensis</name>
    <name type="common">China tea</name>
    <dbReference type="NCBI Taxonomy" id="542762"/>
    <lineage>
        <taxon>Eukaryota</taxon>
        <taxon>Viridiplantae</taxon>
        <taxon>Streptophyta</taxon>
        <taxon>Embryophyta</taxon>
        <taxon>Tracheophyta</taxon>
        <taxon>Spermatophyta</taxon>
        <taxon>Magnoliopsida</taxon>
        <taxon>eudicotyledons</taxon>
        <taxon>Gunneridae</taxon>
        <taxon>Pentapetalae</taxon>
        <taxon>asterids</taxon>
        <taxon>Ericales</taxon>
        <taxon>Theaceae</taxon>
        <taxon>Camellia</taxon>
    </lineage>
</organism>
<evidence type="ECO:0000256" key="6">
    <source>
        <dbReference type="ARBA" id="ARBA00023033"/>
    </source>
</evidence>
<dbReference type="InterPro" id="IPR036396">
    <property type="entry name" value="Cyt_P450_sf"/>
</dbReference>
<keyword evidence="2 7" id="KW-0349">Heme</keyword>
<dbReference type="PANTHER" id="PTHR47955">
    <property type="entry name" value="CYTOCHROME P450 FAMILY 71 PROTEIN"/>
    <property type="match status" value="1"/>
</dbReference>
<dbReference type="PANTHER" id="PTHR47955:SF15">
    <property type="entry name" value="CYTOCHROME P450 71A2-LIKE"/>
    <property type="match status" value="1"/>
</dbReference>
<dbReference type="Gene3D" id="1.10.630.10">
    <property type="entry name" value="Cytochrome P450"/>
    <property type="match status" value="1"/>
</dbReference>
<dbReference type="GO" id="GO:0020037">
    <property type="term" value="F:heme binding"/>
    <property type="evidence" value="ECO:0007669"/>
    <property type="project" value="InterPro"/>
</dbReference>
<dbReference type="GO" id="GO:0005506">
    <property type="term" value="F:iron ion binding"/>
    <property type="evidence" value="ECO:0007669"/>
    <property type="project" value="InterPro"/>
</dbReference>
<dbReference type="Pfam" id="PF00067">
    <property type="entry name" value="p450"/>
    <property type="match status" value="1"/>
</dbReference>
<keyword evidence="11" id="KW-1185">Reference proteome</keyword>
<dbReference type="PRINTS" id="PR00463">
    <property type="entry name" value="EP450I"/>
</dbReference>
<dbReference type="PRINTS" id="PR00385">
    <property type="entry name" value="P450"/>
</dbReference>
<dbReference type="STRING" id="542762.A0A4S4CXX8"/>
<reference evidence="10 11" key="1">
    <citation type="journal article" date="2018" name="Proc. Natl. Acad. Sci. U.S.A.">
        <title>Draft genome sequence of Camellia sinensis var. sinensis provides insights into the evolution of the tea genome and tea quality.</title>
        <authorList>
            <person name="Wei C."/>
            <person name="Yang H."/>
            <person name="Wang S."/>
            <person name="Zhao J."/>
            <person name="Liu C."/>
            <person name="Gao L."/>
            <person name="Xia E."/>
            <person name="Lu Y."/>
            <person name="Tai Y."/>
            <person name="She G."/>
            <person name="Sun J."/>
            <person name="Cao H."/>
            <person name="Tong W."/>
            <person name="Gao Q."/>
            <person name="Li Y."/>
            <person name="Deng W."/>
            <person name="Jiang X."/>
            <person name="Wang W."/>
            <person name="Chen Q."/>
            <person name="Zhang S."/>
            <person name="Li H."/>
            <person name="Wu J."/>
            <person name="Wang P."/>
            <person name="Li P."/>
            <person name="Shi C."/>
            <person name="Zheng F."/>
            <person name="Jian J."/>
            <person name="Huang B."/>
            <person name="Shan D."/>
            <person name="Shi M."/>
            <person name="Fang C."/>
            <person name="Yue Y."/>
            <person name="Li F."/>
            <person name="Li D."/>
            <person name="Wei S."/>
            <person name="Han B."/>
            <person name="Jiang C."/>
            <person name="Yin Y."/>
            <person name="Xia T."/>
            <person name="Zhang Z."/>
            <person name="Bennetzen J.L."/>
            <person name="Zhao S."/>
            <person name="Wan X."/>
        </authorList>
    </citation>
    <scope>NUCLEOTIDE SEQUENCE [LARGE SCALE GENOMIC DNA]</scope>
    <source>
        <strain evidence="11">cv. Shuchazao</strain>
        <tissue evidence="10">Leaf</tissue>
    </source>
</reference>